<evidence type="ECO:0000313" key="1">
    <source>
        <dbReference type="EMBL" id="MEE1884388.1"/>
    </source>
</evidence>
<comment type="caution">
    <text evidence="1">The sequence shown here is derived from an EMBL/GenBank/DDBJ whole genome shotgun (WGS) entry which is preliminary data.</text>
</comment>
<protein>
    <submittedName>
        <fullName evidence="1">SusD/RagB family nutrient-binding outer membrane lipoprotein</fullName>
    </submittedName>
</protein>
<dbReference type="InterPro" id="IPR011990">
    <property type="entry name" value="TPR-like_helical_dom_sf"/>
</dbReference>
<dbReference type="InterPro" id="IPR041662">
    <property type="entry name" value="SusD-like_2"/>
</dbReference>
<evidence type="ECO:0000313" key="2">
    <source>
        <dbReference type="Proteomes" id="UP001337681"/>
    </source>
</evidence>
<dbReference type="SUPFAM" id="SSF48452">
    <property type="entry name" value="TPR-like"/>
    <property type="match status" value="1"/>
</dbReference>
<accession>A0ABU7GZF5</accession>
<name>A0ABU7GZF5_9SPHI</name>
<dbReference type="Gene3D" id="1.25.40.390">
    <property type="match status" value="1"/>
</dbReference>
<dbReference type="EMBL" id="JAZDQU010000001">
    <property type="protein sequence ID" value="MEE1884388.1"/>
    <property type="molecule type" value="Genomic_DNA"/>
</dbReference>
<dbReference type="Proteomes" id="UP001337681">
    <property type="component" value="Unassembled WGS sequence"/>
</dbReference>
<dbReference type="Pfam" id="PF12771">
    <property type="entry name" value="SusD-like_2"/>
    <property type="match status" value="1"/>
</dbReference>
<sequence>MKKKFLYIAAVSLVLGASGCDKFGEFGDTNVNPDAINTPVPASLLAGGLNSARGYAYQITPGYYAQYFSETQYPSASVYADARAGFAGTYSGALYDFQNIQTLSTSTNNQKQVATIAQQYIIWNLTDVLGDMPYSEAMKGVDFTSPKYDTQEEIYKGMLAKLTAAAAAFDNSQIIGDIMYNGSAAKWRKLNNSLRMLMSLQLSKKYPGASDYAATQFKAALADAGGSIEVNADNWQVTPPDNYNNPYWSQYDGRRDNAVSDTYVNMMLSLNDDRLKAHAGNAANPNSNQTSTKGVPYGRDRAFVTNWTDLNPDWAYIIRGDLREQRDVHFLLTAGQILLARAEAAQLGWTTESATSLYARGIEQSFLQWGRTSAEATAYVAQASVALGTDNVRKIATQRYFAHFPDGLRAWNIWRKTGFPVLTPAQDYLSATRVIPQRYMYETAESTSNPAGLKGAVDRFPDKKDSQLHKVWWAQ</sequence>
<keyword evidence="1" id="KW-0449">Lipoprotein</keyword>
<gene>
    <name evidence="1" type="ORF">VRU49_03040</name>
</gene>
<keyword evidence="2" id="KW-1185">Reference proteome</keyword>
<proteinExistence type="predicted"/>
<organism evidence="1 2">
    <name type="scientific">Pedobacter flavus</name>
    <dbReference type="NCBI Taxonomy" id="3113906"/>
    <lineage>
        <taxon>Bacteria</taxon>
        <taxon>Pseudomonadati</taxon>
        <taxon>Bacteroidota</taxon>
        <taxon>Sphingobacteriia</taxon>
        <taxon>Sphingobacteriales</taxon>
        <taxon>Sphingobacteriaceae</taxon>
        <taxon>Pedobacter</taxon>
    </lineage>
</organism>
<reference evidence="1 2" key="1">
    <citation type="submission" date="2024-01" db="EMBL/GenBank/DDBJ databases">
        <title>Pedobacter sp. nov., isolated from oil-contaminated soil.</title>
        <authorList>
            <person name="Le N.T.T."/>
        </authorList>
    </citation>
    <scope>NUCLEOTIDE SEQUENCE [LARGE SCALE GENOMIC DNA]</scope>
    <source>
        <strain evidence="1 2">VNH31</strain>
    </source>
</reference>
<dbReference type="PROSITE" id="PS51257">
    <property type="entry name" value="PROKAR_LIPOPROTEIN"/>
    <property type="match status" value="1"/>
</dbReference>
<dbReference type="RefSeq" id="WP_330145305.1">
    <property type="nucleotide sequence ID" value="NZ_JAZDQU010000001.1"/>
</dbReference>